<dbReference type="Proteomes" id="UP000479300">
    <property type="component" value="Unassembled WGS sequence"/>
</dbReference>
<dbReference type="AlphaFoldDB" id="A0A6L9JG74"/>
<dbReference type="EMBL" id="WSFA01000004">
    <property type="protein sequence ID" value="NDL37733.1"/>
    <property type="molecule type" value="Genomic_DNA"/>
</dbReference>
<dbReference type="KEGG" id="plum:A4R40_07285"/>
<reference evidence="1 2" key="1">
    <citation type="submission" date="2019-12" db="EMBL/GenBank/DDBJ databases">
        <title>Engineering Photorhabdus to improve their lethality against agricultural pests.</title>
        <authorList>
            <person name="Machado R.A.R."/>
        </authorList>
    </citation>
    <scope>NUCLEOTIDE SEQUENCE [LARGE SCALE GENOMIC DNA]</scope>
    <source>
        <strain evidence="1 2">EN01</strain>
    </source>
</reference>
<organism evidence="1 2">
    <name type="scientific">Photorhabdus laumondii subsp. laumondii</name>
    <name type="common">Photorhabdus luminescens subsp. laumondii</name>
    <dbReference type="NCBI Taxonomy" id="141679"/>
    <lineage>
        <taxon>Bacteria</taxon>
        <taxon>Pseudomonadati</taxon>
        <taxon>Pseudomonadota</taxon>
        <taxon>Gammaproteobacteria</taxon>
        <taxon>Enterobacterales</taxon>
        <taxon>Morganellaceae</taxon>
        <taxon>Photorhabdus</taxon>
    </lineage>
</organism>
<comment type="caution">
    <text evidence="1">The sequence shown here is derived from an EMBL/GenBank/DDBJ whole genome shotgun (WGS) entry which is preliminary data.</text>
</comment>
<proteinExistence type="predicted"/>
<evidence type="ECO:0000313" key="1">
    <source>
        <dbReference type="EMBL" id="NDL37733.1"/>
    </source>
</evidence>
<sequence length="164" mass="18344">MTNIALLHSHGTTKQKHSDIFKDIELMKKLKVEIRKLVELENSPTEPANYFGLPRIAFSKDSKLVSAQVFSSIYFPPLTTLSNDTIKTETKQTSILSIFSTDKNGKIKKTLIRTNGNARDTEIRDFSISTGEYNLADLKKLGFIQSVAAFQGKKTGNLSLLAQY</sequence>
<name>A0A6L9JG74_PHOLM</name>
<protein>
    <submittedName>
        <fullName evidence="1">Uncharacterized protein</fullName>
    </submittedName>
</protein>
<evidence type="ECO:0000313" key="2">
    <source>
        <dbReference type="Proteomes" id="UP000479300"/>
    </source>
</evidence>
<dbReference type="GeneID" id="48847736"/>
<gene>
    <name evidence="1" type="ORF">GPY51_02680</name>
</gene>
<accession>A0A6L9JG74</accession>
<dbReference type="RefSeq" id="WP_041380003.1">
    <property type="nucleotide sequence ID" value="NZ_CAWMTZ010000210.1"/>
</dbReference>